<dbReference type="Pfam" id="PF00263">
    <property type="entry name" value="Secretin"/>
    <property type="match status" value="1"/>
</dbReference>
<dbReference type="InterPro" id="IPR001775">
    <property type="entry name" value="GspD/PilQ"/>
</dbReference>
<dbReference type="InterPro" id="IPR032789">
    <property type="entry name" value="T2SS-T3SS_pil_N"/>
</dbReference>
<dbReference type="Proteomes" id="UP000642265">
    <property type="component" value="Unassembled WGS sequence"/>
</dbReference>
<reference evidence="5" key="3">
    <citation type="submission" date="2020-10" db="EMBL/GenBank/DDBJ databases">
        <title>Enrichment of novel Verrucomicrobia, Bacteroidetes and Krumholzibacteria in an oxygen-limited, methane- and iron-fed bioreactor inoculated with Bothnian Sea sediments.</title>
        <authorList>
            <person name="Martins P.D."/>
            <person name="de Jong A."/>
            <person name="Lenstra W.K."/>
            <person name="van Helmond N.A.G.M."/>
            <person name="Slomp C.P."/>
            <person name="Jetten M.S.M."/>
            <person name="Welte C.U."/>
            <person name="Rasigraf O."/>
        </authorList>
    </citation>
    <scope>NUCLEOTIDE SEQUENCE</scope>
    <source>
        <strain evidence="5">MAG47</strain>
    </source>
</reference>
<dbReference type="Pfam" id="PF13629">
    <property type="entry name" value="T2SS-T3SS_pil_N"/>
    <property type="match status" value="1"/>
</dbReference>
<dbReference type="RefSeq" id="WP_010657800.1">
    <property type="nucleotide sequence ID" value="NZ_CP044970.1"/>
</dbReference>
<evidence type="ECO:0000256" key="2">
    <source>
        <dbReference type="SAM" id="SignalP"/>
    </source>
</evidence>
<sequence length="507" mass="53456">MRKTKRVRPYSAKVAIFTSALAAFSLPLTDMSAMAAAGIVKVGSQQRSQTIKLGLNKSVVLDLPQDAYDVLVSNPTIADAVTRTSRRIYLFGKQVGQTNIFVFGPNGEQVASIDVEIERDVSGISSQLKRLIPGSDIRVELINDNVVLTGTVQTPQDSAQAAKLAGLFVSGGEATTGQFTTTASAPTDGGGVAINNPDRNRRASAIVNMLTIVGEDQVTLKVTVAEVSRSVMKQLGVNMAGSGVSNGISYGGISESIAGAIGNNLSDTGFGLATSNFSAYLRAMESAGVMKTLAEPTLTAISGEKAAFNVGGEYNVINSVKYDDDGKRTNELAKINYGIGLEFMPTVLGPGRISLKIRTSVSEPTTEGAGTTNKMDGVGASVLSLRKRVADTTVELPSGGSMMIGGLIRDEVRQSVSGFPGLTKIPVLGALFRSKDFIRNESELVVIVTPYLARPVARQQLARPDDNLNPASDGAGYILGKVNRVYGTMETKLPPGRYNGVVGYIYK</sequence>
<dbReference type="PANTHER" id="PTHR30332:SF17">
    <property type="entry name" value="TYPE IV PILIATION SYSTEM PROTEIN DR_0774-RELATED"/>
    <property type="match status" value="1"/>
</dbReference>
<feature type="domain" description="BON" evidence="3">
    <location>
        <begin position="113"/>
        <end position="183"/>
    </location>
</feature>
<dbReference type="AlphaFoldDB" id="A0A011T7R2"/>
<proteinExistence type="inferred from homology"/>
<comment type="similarity">
    <text evidence="1">Belongs to the bacterial secretin family.</text>
</comment>
<dbReference type="GeneID" id="61318829"/>
<evidence type="ECO:0000256" key="1">
    <source>
        <dbReference type="RuleBase" id="RU004003"/>
    </source>
</evidence>
<dbReference type="InterPro" id="IPR004846">
    <property type="entry name" value="T2SS/T3SS_dom"/>
</dbReference>
<dbReference type="PRINTS" id="PR00811">
    <property type="entry name" value="BCTERIALGSPD"/>
</dbReference>
<dbReference type="Pfam" id="PF04972">
    <property type="entry name" value="BON"/>
    <property type="match status" value="1"/>
</dbReference>
<name>A0A011T7R2_BRUAN</name>
<dbReference type="InterPro" id="IPR050810">
    <property type="entry name" value="Bact_Secretion_Sys_Channel"/>
</dbReference>
<gene>
    <name evidence="4" type="ORF">F9L06_06905</name>
    <name evidence="5" type="ORF">IH622_00615</name>
</gene>
<dbReference type="InterPro" id="IPR007055">
    <property type="entry name" value="BON_dom"/>
</dbReference>
<dbReference type="PROSITE" id="PS50914">
    <property type="entry name" value="BON"/>
    <property type="match status" value="1"/>
</dbReference>
<dbReference type="GO" id="GO:0009306">
    <property type="term" value="P:protein secretion"/>
    <property type="evidence" value="ECO:0007669"/>
    <property type="project" value="InterPro"/>
</dbReference>
<dbReference type="Proteomes" id="UP000441102">
    <property type="component" value="Unassembled WGS sequence"/>
</dbReference>
<feature type="chain" id="PRO_5044363354" evidence="2">
    <location>
        <begin position="36"/>
        <end position="507"/>
    </location>
</feature>
<evidence type="ECO:0000313" key="4">
    <source>
        <dbReference type="EMBL" id="KAB2801414.1"/>
    </source>
</evidence>
<protein>
    <submittedName>
        <fullName evidence="5">Type II and III secretion system protein family protein</fullName>
    </submittedName>
</protein>
<evidence type="ECO:0000313" key="5">
    <source>
        <dbReference type="EMBL" id="MBE0559323.1"/>
    </source>
</evidence>
<evidence type="ECO:0000313" key="7">
    <source>
        <dbReference type="Proteomes" id="UP000642265"/>
    </source>
</evidence>
<dbReference type="GO" id="GO:0015627">
    <property type="term" value="C:type II protein secretion system complex"/>
    <property type="evidence" value="ECO:0007669"/>
    <property type="project" value="TreeGrafter"/>
</dbReference>
<evidence type="ECO:0000259" key="3">
    <source>
        <dbReference type="PROSITE" id="PS50914"/>
    </source>
</evidence>
<feature type="signal peptide" evidence="2">
    <location>
        <begin position="1"/>
        <end position="35"/>
    </location>
</feature>
<keyword evidence="2" id="KW-0732">Signal</keyword>
<reference evidence="4 6" key="1">
    <citation type="submission" date="2019-09" db="EMBL/GenBank/DDBJ databases">
        <title>Taxonomic organization of the family Brucellaceae based on a phylogenomic approach.</title>
        <authorList>
            <person name="Leclercq S."/>
            <person name="Cloeckaert A."/>
            <person name="Zygmunt M.S."/>
        </authorList>
    </citation>
    <scope>NUCLEOTIDE SEQUENCE [LARGE SCALE GENOMIC DNA]</scope>
    <source>
        <strain evidence="4 6">CCUG 34461</strain>
    </source>
</reference>
<dbReference type="EMBL" id="WBWX01000002">
    <property type="protein sequence ID" value="KAB2801414.1"/>
    <property type="molecule type" value="Genomic_DNA"/>
</dbReference>
<reference evidence="5" key="2">
    <citation type="submission" date="2020-09" db="EMBL/GenBank/DDBJ databases">
        <authorList>
            <person name="Dalcin Martins P."/>
        </authorList>
    </citation>
    <scope>NUCLEOTIDE SEQUENCE</scope>
    <source>
        <strain evidence="5">MAG47</strain>
    </source>
</reference>
<evidence type="ECO:0000313" key="6">
    <source>
        <dbReference type="Proteomes" id="UP000441102"/>
    </source>
</evidence>
<comment type="caution">
    <text evidence="5">The sequence shown here is derived from an EMBL/GenBank/DDBJ whole genome shotgun (WGS) entry which is preliminary data.</text>
</comment>
<accession>A0A011T7R2</accession>
<dbReference type="PANTHER" id="PTHR30332">
    <property type="entry name" value="PROBABLE GENERAL SECRETION PATHWAY PROTEIN D"/>
    <property type="match status" value="1"/>
</dbReference>
<dbReference type="EMBL" id="JACZKO010000002">
    <property type="protein sequence ID" value="MBE0559323.1"/>
    <property type="molecule type" value="Genomic_DNA"/>
</dbReference>
<organism evidence="5 7">
    <name type="scientific">Brucella anthropi</name>
    <name type="common">Ochrobactrum anthropi</name>
    <dbReference type="NCBI Taxonomy" id="529"/>
    <lineage>
        <taxon>Bacteria</taxon>
        <taxon>Pseudomonadati</taxon>
        <taxon>Pseudomonadota</taxon>
        <taxon>Alphaproteobacteria</taxon>
        <taxon>Hyphomicrobiales</taxon>
        <taxon>Brucellaceae</taxon>
        <taxon>Brucella/Ochrobactrum group</taxon>
        <taxon>Brucella</taxon>
    </lineage>
</organism>